<dbReference type="InterPro" id="IPR054173">
    <property type="entry name" value="ThiI_fer"/>
</dbReference>
<dbReference type="InterPro" id="IPR049962">
    <property type="entry name" value="THUMP_ThiI"/>
</dbReference>
<keyword evidence="7" id="KW-0694">RNA-binding</keyword>
<dbReference type="Pfam" id="PF02568">
    <property type="entry name" value="ThiI"/>
    <property type="match status" value="1"/>
</dbReference>
<dbReference type="EMBL" id="UINC01005013">
    <property type="protein sequence ID" value="SVA18448.1"/>
    <property type="molecule type" value="Genomic_DNA"/>
</dbReference>
<dbReference type="GO" id="GO:0016783">
    <property type="term" value="F:sulfurtransferase activity"/>
    <property type="evidence" value="ECO:0007669"/>
    <property type="project" value="InterPro"/>
</dbReference>
<dbReference type="GO" id="GO:0009228">
    <property type="term" value="P:thiamine biosynthetic process"/>
    <property type="evidence" value="ECO:0007669"/>
    <property type="project" value="UniProtKB-KW"/>
</dbReference>
<dbReference type="NCBIfam" id="TIGR00342">
    <property type="entry name" value="tRNA uracil 4-sulfurtransferase ThiI"/>
    <property type="match status" value="1"/>
</dbReference>
<dbReference type="InterPro" id="IPR050102">
    <property type="entry name" value="tRNA_sulfurtransferase_ThiI"/>
</dbReference>
<evidence type="ECO:0000256" key="2">
    <source>
        <dbReference type="ARBA" id="ARBA00022490"/>
    </source>
</evidence>
<gene>
    <name evidence="10" type="ORF">METZ01_LOCUS71302</name>
</gene>
<keyword evidence="5" id="KW-0547">Nucleotide-binding</keyword>
<dbReference type="Pfam" id="PF02926">
    <property type="entry name" value="THUMP"/>
    <property type="match status" value="1"/>
</dbReference>
<dbReference type="CDD" id="cd11716">
    <property type="entry name" value="THUMP_ThiI"/>
    <property type="match status" value="1"/>
</dbReference>
<dbReference type="AlphaFoldDB" id="A0A381TSI1"/>
<dbReference type="InterPro" id="IPR049961">
    <property type="entry name" value="ThiI_N"/>
</dbReference>
<keyword evidence="8" id="KW-0784">Thiamine biosynthesis</keyword>
<protein>
    <recommendedName>
        <fullName evidence="9">THUMP domain-containing protein</fullName>
    </recommendedName>
</protein>
<dbReference type="InterPro" id="IPR020536">
    <property type="entry name" value="ThiI_AANH"/>
</dbReference>
<dbReference type="Pfam" id="PF22025">
    <property type="entry name" value="ThiI_fer"/>
    <property type="match status" value="1"/>
</dbReference>
<dbReference type="InterPro" id="IPR003720">
    <property type="entry name" value="tRNA_STrfase"/>
</dbReference>
<reference evidence="10" key="1">
    <citation type="submission" date="2018-05" db="EMBL/GenBank/DDBJ databases">
        <authorList>
            <person name="Lanie J.A."/>
            <person name="Ng W.-L."/>
            <person name="Kazmierczak K.M."/>
            <person name="Andrzejewski T.M."/>
            <person name="Davidsen T.M."/>
            <person name="Wayne K.J."/>
            <person name="Tettelin H."/>
            <person name="Glass J.I."/>
            <person name="Rusch D."/>
            <person name="Podicherti R."/>
            <person name="Tsui H.-C.T."/>
            <person name="Winkler M.E."/>
        </authorList>
    </citation>
    <scope>NUCLEOTIDE SEQUENCE</scope>
</reference>
<dbReference type="InterPro" id="IPR004114">
    <property type="entry name" value="THUMP_dom"/>
</dbReference>
<evidence type="ECO:0000256" key="4">
    <source>
        <dbReference type="ARBA" id="ARBA00022679"/>
    </source>
</evidence>
<dbReference type="PANTHER" id="PTHR43209:SF1">
    <property type="entry name" value="TRNA SULFURTRANSFERASE"/>
    <property type="match status" value="1"/>
</dbReference>
<dbReference type="GO" id="GO:0000049">
    <property type="term" value="F:tRNA binding"/>
    <property type="evidence" value="ECO:0007669"/>
    <property type="project" value="UniProtKB-KW"/>
</dbReference>
<evidence type="ECO:0000259" key="9">
    <source>
        <dbReference type="PROSITE" id="PS51165"/>
    </source>
</evidence>
<dbReference type="GO" id="GO:0002937">
    <property type="term" value="P:tRNA 4-thiouridine biosynthesis"/>
    <property type="evidence" value="ECO:0007669"/>
    <property type="project" value="TreeGrafter"/>
</dbReference>
<proteinExistence type="inferred from homology"/>
<dbReference type="PANTHER" id="PTHR43209">
    <property type="entry name" value="TRNA SULFURTRANSFERASE"/>
    <property type="match status" value="1"/>
</dbReference>
<keyword evidence="3" id="KW-0820">tRNA-binding</keyword>
<dbReference type="HAMAP" id="MF_00021">
    <property type="entry name" value="ThiI"/>
    <property type="match status" value="1"/>
</dbReference>
<dbReference type="InterPro" id="IPR014729">
    <property type="entry name" value="Rossmann-like_a/b/a_fold"/>
</dbReference>
<evidence type="ECO:0000256" key="6">
    <source>
        <dbReference type="ARBA" id="ARBA00022840"/>
    </source>
</evidence>
<dbReference type="GO" id="GO:0005524">
    <property type="term" value="F:ATP binding"/>
    <property type="evidence" value="ECO:0007669"/>
    <property type="project" value="UniProtKB-KW"/>
</dbReference>
<feature type="domain" description="THUMP" evidence="9">
    <location>
        <begin position="62"/>
        <end position="164"/>
    </location>
</feature>
<name>A0A381TSI1_9ZZZZ</name>
<keyword evidence="2" id="KW-0963">Cytoplasm</keyword>
<dbReference type="Gene3D" id="3.30.2130.30">
    <property type="match status" value="1"/>
</dbReference>
<dbReference type="CDD" id="cd01712">
    <property type="entry name" value="PPase_ThiI"/>
    <property type="match status" value="1"/>
</dbReference>
<keyword evidence="6" id="KW-0067">ATP-binding</keyword>
<dbReference type="FunFam" id="3.40.50.620:FF:000053">
    <property type="entry name" value="Probable tRNA sulfurtransferase"/>
    <property type="match status" value="1"/>
</dbReference>
<dbReference type="SUPFAM" id="SSF143437">
    <property type="entry name" value="THUMP domain-like"/>
    <property type="match status" value="1"/>
</dbReference>
<sequence>MTEAFCILIHYHEIALKGKNRSWFERRLIKNIKRQLSGLPFTKVQLNAARIFCFGIDESMWNDYAQRLKKVMGIKHAILMTQVKDDIDTIKSVAAAQLKGLEFSSFRVSARRQYKDFHLSSQEINIMVGQHLQSTYLKPVKLKNADMDVVIELVKGMAYIGHERIYGFGGLPVKTSEQAISMISSGIDSPVSSFEMLKRGVELTYVHFHSAPATSRQSIQNVEEILTVLAGFQIQCRVYMVPLLEIQQKIMAVAPNKLWVILFRRAMIKIASMIAEQLDIPALISGESVGQVASQTLSNIRATADAADRPILRPLAGLNKEDIIRIAEKIGTYEISIEPYDDCCSFFVPIHPETKADLEIVRKTEANIDFGEMFATALKDAEIKTFEHPDYVRKSINRLEKVSD</sequence>
<accession>A0A381TSI1</accession>
<dbReference type="GO" id="GO:0005829">
    <property type="term" value="C:cytosol"/>
    <property type="evidence" value="ECO:0007669"/>
    <property type="project" value="TreeGrafter"/>
</dbReference>
<dbReference type="SMART" id="SM00981">
    <property type="entry name" value="THUMP"/>
    <property type="match status" value="1"/>
</dbReference>
<evidence type="ECO:0000256" key="8">
    <source>
        <dbReference type="ARBA" id="ARBA00022977"/>
    </source>
</evidence>
<comment type="subcellular location">
    <subcellularLocation>
        <location evidence="1">Cytoplasm</location>
    </subcellularLocation>
</comment>
<evidence type="ECO:0000256" key="3">
    <source>
        <dbReference type="ARBA" id="ARBA00022555"/>
    </source>
</evidence>
<keyword evidence="4" id="KW-0808">Transferase</keyword>
<dbReference type="GO" id="GO:0004810">
    <property type="term" value="F:CCA tRNA nucleotidyltransferase activity"/>
    <property type="evidence" value="ECO:0007669"/>
    <property type="project" value="InterPro"/>
</dbReference>
<evidence type="ECO:0000256" key="1">
    <source>
        <dbReference type="ARBA" id="ARBA00004496"/>
    </source>
</evidence>
<organism evidence="10">
    <name type="scientific">marine metagenome</name>
    <dbReference type="NCBI Taxonomy" id="408172"/>
    <lineage>
        <taxon>unclassified sequences</taxon>
        <taxon>metagenomes</taxon>
        <taxon>ecological metagenomes</taxon>
    </lineage>
</organism>
<evidence type="ECO:0000256" key="5">
    <source>
        <dbReference type="ARBA" id="ARBA00022741"/>
    </source>
</evidence>
<dbReference type="Gene3D" id="3.40.50.620">
    <property type="entry name" value="HUPs"/>
    <property type="match status" value="1"/>
</dbReference>
<dbReference type="PROSITE" id="PS51165">
    <property type="entry name" value="THUMP"/>
    <property type="match status" value="1"/>
</dbReference>
<evidence type="ECO:0000256" key="7">
    <source>
        <dbReference type="ARBA" id="ARBA00022884"/>
    </source>
</evidence>
<dbReference type="GO" id="GO:0052837">
    <property type="term" value="P:thiazole biosynthetic process"/>
    <property type="evidence" value="ECO:0007669"/>
    <property type="project" value="TreeGrafter"/>
</dbReference>
<evidence type="ECO:0000313" key="10">
    <source>
        <dbReference type="EMBL" id="SVA18448.1"/>
    </source>
</evidence>
<dbReference type="SUPFAM" id="SSF52402">
    <property type="entry name" value="Adenine nucleotide alpha hydrolases-like"/>
    <property type="match status" value="1"/>
</dbReference>